<accession>A0ABV3Q8I5</accession>
<dbReference type="RefSeq" id="WP_367780911.1">
    <property type="nucleotide sequence ID" value="NZ_JBFMIA010000055.1"/>
</dbReference>
<organism evidence="1 2">
    <name type="scientific">Jeotgalibacillus marinus</name>
    <dbReference type="NCBI Taxonomy" id="86667"/>
    <lineage>
        <taxon>Bacteria</taxon>
        <taxon>Bacillati</taxon>
        <taxon>Bacillota</taxon>
        <taxon>Bacilli</taxon>
        <taxon>Bacillales</taxon>
        <taxon>Caryophanaceae</taxon>
        <taxon>Jeotgalibacillus</taxon>
    </lineage>
</organism>
<reference evidence="1 2" key="1">
    <citation type="journal article" date="1979" name="Int. J. Syst. Evol. Microbiol.">
        <title>Bacillus globisporus subsp. marinus subsp. nov.</title>
        <authorList>
            <person name="Liu H."/>
        </authorList>
    </citation>
    <scope>NUCLEOTIDE SEQUENCE [LARGE SCALE GENOMIC DNA]</scope>
    <source>
        <strain evidence="1 2">DSM 1297</strain>
    </source>
</reference>
<sequence length="73" mass="8541">MIKIWQQIGTMNGDRDKIIWNAAPVHQLDGSRNDIVQLQNGLLLNVRQADYDNVLLYSLGEWDDETNQVVWWD</sequence>
<evidence type="ECO:0000313" key="1">
    <source>
        <dbReference type="EMBL" id="MEW9503428.1"/>
    </source>
</evidence>
<protein>
    <submittedName>
        <fullName evidence="1">Uncharacterized protein</fullName>
    </submittedName>
</protein>
<gene>
    <name evidence="1" type="ORF">AB1471_16820</name>
</gene>
<comment type="caution">
    <text evidence="1">The sequence shown here is derived from an EMBL/GenBank/DDBJ whole genome shotgun (WGS) entry which is preliminary data.</text>
</comment>
<name>A0ABV3Q8I5_9BACL</name>
<dbReference type="EMBL" id="JBFMIA010000055">
    <property type="protein sequence ID" value="MEW9503428.1"/>
    <property type="molecule type" value="Genomic_DNA"/>
</dbReference>
<proteinExistence type="predicted"/>
<dbReference type="Proteomes" id="UP001556040">
    <property type="component" value="Unassembled WGS sequence"/>
</dbReference>
<keyword evidence="2" id="KW-1185">Reference proteome</keyword>
<evidence type="ECO:0000313" key="2">
    <source>
        <dbReference type="Proteomes" id="UP001556040"/>
    </source>
</evidence>